<proteinExistence type="predicted"/>
<evidence type="ECO:0000313" key="1">
    <source>
        <dbReference type="EMBL" id="MCM2532390.1"/>
    </source>
</evidence>
<keyword evidence="2" id="KW-1185">Reference proteome</keyword>
<evidence type="ECO:0000313" key="2">
    <source>
        <dbReference type="Proteomes" id="UP001523262"/>
    </source>
</evidence>
<sequence length="107" mass="12463">MMNNELLEILRSVLNEKLEPFNKRLDAIEQHGKEMNKRLEVIRQDGKEMNKRLDGIDKDLKDLKSGQERLSQNIIESLGLYSEKIADHVDNKTAELNKRVFAVETEI</sequence>
<name>A0ABT0WA98_9BACI</name>
<comment type="caution">
    <text evidence="1">The sequence shown here is derived from an EMBL/GenBank/DDBJ whole genome shotgun (WGS) entry which is preliminary data.</text>
</comment>
<gene>
    <name evidence="1" type="ORF">NDK43_08300</name>
</gene>
<organism evidence="1 2">
    <name type="scientific">Neobacillus pocheonensis</name>
    <dbReference type="NCBI Taxonomy" id="363869"/>
    <lineage>
        <taxon>Bacteria</taxon>
        <taxon>Bacillati</taxon>
        <taxon>Bacillota</taxon>
        <taxon>Bacilli</taxon>
        <taxon>Bacillales</taxon>
        <taxon>Bacillaceae</taxon>
        <taxon>Neobacillus</taxon>
    </lineage>
</organism>
<dbReference type="EMBL" id="JAMQCR010000001">
    <property type="protein sequence ID" value="MCM2532390.1"/>
    <property type="molecule type" value="Genomic_DNA"/>
</dbReference>
<accession>A0ABT0WA98</accession>
<dbReference type="Gene3D" id="1.20.5.340">
    <property type="match status" value="1"/>
</dbReference>
<protein>
    <submittedName>
        <fullName evidence="1">Uncharacterized protein</fullName>
    </submittedName>
</protein>
<reference evidence="1 2" key="1">
    <citation type="submission" date="2022-06" db="EMBL/GenBank/DDBJ databases">
        <authorList>
            <person name="Jeon C.O."/>
        </authorList>
    </citation>
    <scope>NUCLEOTIDE SEQUENCE [LARGE SCALE GENOMIC DNA]</scope>
    <source>
        <strain evidence="1 2">KCTC 13943</strain>
    </source>
</reference>
<dbReference type="Proteomes" id="UP001523262">
    <property type="component" value="Unassembled WGS sequence"/>
</dbReference>